<evidence type="ECO:0000313" key="3">
    <source>
        <dbReference type="Proteomes" id="UP000434582"/>
    </source>
</evidence>
<evidence type="ECO:0000256" key="1">
    <source>
        <dbReference type="SAM" id="Phobius"/>
    </source>
</evidence>
<dbReference type="Proteomes" id="UP000434582">
    <property type="component" value="Unassembled WGS sequence"/>
</dbReference>
<feature type="transmembrane region" description="Helical" evidence="1">
    <location>
        <begin position="7"/>
        <end position="26"/>
    </location>
</feature>
<evidence type="ECO:0000313" key="2">
    <source>
        <dbReference type="EMBL" id="MQX36841.1"/>
    </source>
</evidence>
<feature type="transmembrane region" description="Helical" evidence="1">
    <location>
        <begin position="32"/>
        <end position="53"/>
    </location>
</feature>
<dbReference type="EMBL" id="WIVE01000027">
    <property type="protein sequence ID" value="MQX36841.1"/>
    <property type="molecule type" value="Genomic_DNA"/>
</dbReference>
<keyword evidence="3" id="KW-1185">Reference proteome</keyword>
<dbReference type="RefSeq" id="WP_153343716.1">
    <property type="nucleotide sequence ID" value="NZ_WIVE01000027.1"/>
</dbReference>
<organism evidence="2 3">
    <name type="scientific">Roseospira navarrensis</name>
    <dbReference type="NCBI Taxonomy" id="140058"/>
    <lineage>
        <taxon>Bacteria</taxon>
        <taxon>Pseudomonadati</taxon>
        <taxon>Pseudomonadota</taxon>
        <taxon>Alphaproteobacteria</taxon>
        <taxon>Rhodospirillales</taxon>
        <taxon>Rhodospirillaceae</taxon>
        <taxon>Roseospira</taxon>
    </lineage>
</organism>
<keyword evidence="1" id="KW-0812">Transmembrane</keyword>
<dbReference type="AlphaFoldDB" id="A0A7X1ZFW8"/>
<keyword evidence="1" id="KW-1133">Transmembrane helix</keyword>
<keyword evidence="1" id="KW-0472">Membrane</keyword>
<comment type="caution">
    <text evidence="2">The sequence shown here is derived from an EMBL/GenBank/DDBJ whole genome shotgun (WGS) entry which is preliminary data.</text>
</comment>
<sequence length="59" mass="6303">MLAKVMIGVCRIVLVLVALAALGLLVEVAGRYGMSFVDGLCVWMLSVLSALSARHALWD</sequence>
<accession>A0A7X1ZFW8</accession>
<name>A0A7X1ZFW8_9PROT</name>
<protein>
    <submittedName>
        <fullName evidence="2">Uncharacterized protein</fullName>
    </submittedName>
</protein>
<proteinExistence type="predicted"/>
<reference evidence="2 3" key="1">
    <citation type="submission" date="2019-10" db="EMBL/GenBank/DDBJ databases">
        <title>Draft whole-genome sequence of the purple nonsulfur photosynthetic bacterium Roseospira navarrensis DSM 15114.</title>
        <authorList>
            <person name="Kyndt J.A."/>
            <person name="Meyer T.E."/>
        </authorList>
    </citation>
    <scope>NUCLEOTIDE SEQUENCE [LARGE SCALE GENOMIC DNA]</scope>
    <source>
        <strain evidence="2 3">DSM 15114</strain>
    </source>
</reference>
<gene>
    <name evidence="2" type="ORF">GHC57_09970</name>
</gene>